<evidence type="ECO:0000313" key="5">
    <source>
        <dbReference type="Proteomes" id="UP000500882"/>
    </source>
</evidence>
<dbReference type="PANTHER" id="PTHR30273">
    <property type="entry name" value="PERIPLASMIC SIGNAL SENSOR AND SIGMA FACTOR ACTIVATOR FECR-RELATED"/>
    <property type="match status" value="1"/>
</dbReference>
<evidence type="ECO:0000256" key="1">
    <source>
        <dbReference type="SAM" id="Phobius"/>
    </source>
</evidence>
<dbReference type="Proteomes" id="UP000500882">
    <property type="component" value="Chromosome"/>
</dbReference>
<dbReference type="InterPro" id="IPR006860">
    <property type="entry name" value="FecR"/>
</dbReference>
<gene>
    <name evidence="4" type="ORF">BatF92_44360</name>
</gene>
<dbReference type="GO" id="GO:0016989">
    <property type="term" value="F:sigma factor antagonist activity"/>
    <property type="evidence" value="ECO:0007669"/>
    <property type="project" value="TreeGrafter"/>
</dbReference>
<dbReference type="AlphaFoldDB" id="A0A679HDL8"/>
<dbReference type="InterPro" id="IPR012373">
    <property type="entry name" value="Ferrdict_sens_TM"/>
</dbReference>
<dbReference type="Pfam" id="PF04773">
    <property type="entry name" value="FecR"/>
    <property type="match status" value="1"/>
</dbReference>
<feature type="domain" description="Protein FecR C-terminal" evidence="3">
    <location>
        <begin position="288"/>
        <end position="350"/>
    </location>
</feature>
<proteinExistence type="predicted"/>
<keyword evidence="1" id="KW-0812">Transmembrane</keyword>
<dbReference type="PANTHER" id="PTHR30273:SF2">
    <property type="entry name" value="PROTEIN FECR"/>
    <property type="match status" value="1"/>
</dbReference>
<reference evidence="4 5" key="1">
    <citation type="submission" date="2020-02" db="EMBL/GenBank/DDBJ databases">
        <title>Whole-genome sequencing and comparative analysis of the genomes of Bacteroides thetaiotaomicron and Escherichia coli isolated from a healthy resident in Vietnam.</title>
        <authorList>
            <person name="Mohsin M."/>
            <person name="Tanaka K."/>
            <person name="Kawahara R."/>
            <person name="Kondo S."/>
            <person name="Noguchi H."/>
            <person name="Motooka D."/>
            <person name="Nakamura S."/>
            <person name="Khong D.T."/>
            <person name="Nguyen T.N."/>
            <person name="Tran H.T."/>
            <person name="Yamamoto Y."/>
        </authorList>
    </citation>
    <scope>NUCLEOTIDE SEQUENCE [LARGE SCALE GENOMIC DNA]</scope>
    <source>
        <strain evidence="4 5">F9-2</strain>
    </source>
</reference>
<dbReference type="EMBL" id="AP022660">
    <property type="protein sequence ID" value="BCA52494.1"/>
    <property type="molecule type" value="Genomic_DNA"/>
</dbReference>
<evidence type="ECO:0000259" key="3">
    <source>
        <dbReference type="Pfam" id="PF16344"/>
    </source>
</evidence>
<evidence type="ECO:0000259" key="2">
    <source>
        <dbReference type="Pfam" id="PF04773"/>
    </source>
</evidence>
<sequence>MDNKHKTYRIIRGLIFYFKAQEVEPSADEINRMWDSVSRKIAVTARADRRRHSFRIAISVSVAAVLLLVFGLAIVNNFKGENDISDVASRLAKVESSVDEIQLIMSSQKVLSLKKATNVTYSADGSILVDKEKVSEKCDGESDQASQYNQLIVPRGKHTQLQLADGSVLHINSGSRVVYPRSFSGKRREIFADGEIYIDVRRDESAPFIVKTTRFEVEVLGTAFNVNAYSEDSVSEVVLLRGSVKLKDSSKKTILLAPNELGTICEGNIKGKHSVVASDYIAWTRGLLVLNAEPLGNVLQKLERYFDIHISVDPVVKELPMYGNLDLNYPLTEILRRISVTAPIRYKEIETGFYIEKRE</sequence>
<dbReference type="Gene3D" id="2.60.120.1440">
    <property type="match status" value="1"/>
</dbReference>
<keyword evidence="1" id="KW-1133">Transmembrane helix</keyword>
<dbReference type="RefSeq" id="WP_016269171.1">
    <property type="nucleotide sequence ID" value="NZ_AP022660.1"/>
</dbReference>
<dbReference type="InterPro" id="IPR032508">
    <property type="entry name" value="FecR_C"/>
</dbReference>
<dbReference type="Pfam" id="PF16344">
    <property type="entry name" value="FecR_C"/>
    <property type="match status" value="1"/>
</dbReference>
<evidence type="ECO:0000313" key="4">
    <source>
        <dbReference type="EMBL" id="BCA52494.1"/>
    </source>
</evidence>
<organism evidence="4 5">
    <name type="scientific">Bacteroides thetaiotaomicron</name>
    <dbReference type="NCBI Taxonomy" id="818"/>
    <lineage>
        <taxon>Bacteria</taxon>
        <taxon>Pseudomonadati</taxon>
        <taxon>Bacteroidota</taxon>
        <taxon>Bacteroidia</taxon>
        <taxon>Bacteroidales</taxon>
        <taxon>Bacteroidaceae</taxon>
        <taxon>Bacteroides</taxon>
    </lineage>
</organism>
<name>A0A679HDL8_BACT4</name>
<protein>
    <submittedName>
        <fullName evidence="4">Anti-sigma factor</fullName>
    </submittedName>
</protein>
<accession>A0A679HDL8</accession>
<feature type="domain" description="FecR protein" evidence="2">
    <location>
        <begin position="154"/>
        <end position="245"/>
    </location>
</feature>
<dbReference type="Gene3D" id="3.55.50.30">
    <property type="match status" value="1"/>
</dbReference>
<keyword evidence="1" id="KW-0472">Membrane</keyword>
<feature type="transmembrane region" description="Helical" evidence="1">
    <location>
        <begin position="56"/>
        <end position="75"/>
    </location>
</feature>